<name>A0AC35FCF4_9BILA</name>
<organism evidence="1 2">
    <name type="scientific">Panagrolaimus sp. PS1159</name>
    <dbReference type="NCBI Taxonomy" id="55785"/>
    <lineage>
        <taxon>Eukaryota</taxon>
        <taxon>Metazoa</taxon>
        <taxon>Ecdysozoa</taxon>
        <taxon>Nematoda</taxon>
        <taxon>Chromadorea</taxon>
        <taxon>Rhabditida</taxon>
        <taxon>Tylenchina</taxon>
        <taxon>Panagrolaimomorpha</taxon>
        <taxon>Panagrolaimoidea</taxon>
        <taxon>Panagrolaimidae</taxon>
        <taxon>Panagrolaimus</taxon>
    </lineage>
</organism>
<evidence type="ECO:0000313" key="2">
    <source>
        <dbReference type="WBParaSite" id="PS1159_v2.g16053.t1"/>
    </source>
</evidence>
<dbReference type="Proteomes" id="UP000887580">
    <property type="component" value="Unplaced"/>
</dbReference>
<dbReference type="WBParaSite" id="PS1159_v2.g16053.t1">
    <property type="protein sequence ID" value="PS1159_v2.g16053.t1"/>
    <property type="gene ID" value="PS1159_v2.g16053"/>
</dbReference>
<proteinExistence type="predicted"/>
<protein>
    <submittedName>
        <fullName evidence="2">Uncharacterized protein</fullName>
    </submittedName>
</protein>
<accession>A0AC35FCF4</accession>
<evidence type="ECO:0000313" key="1">
    <source>
        <dbReference type="Proteomes" id="UP000887580"/>
    </source>
</evidence>
<sequence length="85" mass="10453">MLQEESDLPLSKEVILSYKKMKTIYEKIKENENDDKKWMNALIEAEDDEIVEHNVEYRLSENLTNKNLWKMYIQFWKQRDTKVRI</sequence>
<reference evidence="2" key="1">
    <citation type="submission" date="2022-11" db="UniProtKB">
        <authorList>
            <consortium name="WormBaseParasite"/>
        </authorList>
    </citation>
    <scope>IDENTIFICATION</scope>
</reference>